<name>A0ABZ2BU26_9RHOB</name>
<accession>A0ABZ2BU26</accession>
<dbReference type="RefSeq" id="WP_187428774.1">
    <property type="nucleotide sequence ID" value="NZ_CP143423.1"/>
</dbReference>
<protein>
    <recommendedName>
        <fullName evidence="4">DUF3311 domain-containing protein</fullName>
    </recommendedName>
</protein>
<gene>
    <name evidence="2" type="ORF">ROLI_017810</name>
</gene>
<keyword evidence="1" id="KW-0472">Membrane</keyword>
<sequence>MARPGTPVFLERSRYRQRRMMDAVRLLAVLGAGLWMLPLLWPSAGVGTSESLPMSRALLYIFGVWWVLIAAAYLLARQQRRMPETSDDAGPL</sequence>
<dbReference type="Proteomes" id="UP001318682">
    <property type="component" value="Chromosome"/>
</dbReference>
<organism evidence="2 3">
    <name type="scientific">Roseobacter fucihabitans</name>
    <dbReference type="NCBI Taxonomy" id="1537242"/>
    <lineage>
        <taxon>Bacteria</taxon>
        <taxon>Pseudomonadati</taxon>
        <taxon>Pseudomonadota</taxon>
        <taxon>Alphaproteobacteria</taxon>
        <taxon>Rhodobacterales</taxon>
        <taxon>Roseobacteraceae</taxon>
        <taxon>Roseobacter</taxon>
    </lineage>
</organism>
<reference evidence="3" key="1">
    <citation type="submission" date="2024-01" db="EMBL/GenBank/DDBJ databases">
        <title>Roseobacter fucihabitans sp. nov., isolated from the brown alga Fucus spiralis.</title>
        <authorList>
            <person name="Hahnke S."/>
            <person name="Berger M."/>
            <person name="Schlingloff A."/>
            <person name="Athale I."/>
            <person name="Neumann-Schaal M."/>
            <person name="Adenaya A."/>
            <person name="Poehlein A."/>
            <person name="Daniel R."/>
            <person name="Pertersen J."/>
            <person name="Brinkhoff T."/>
        </authorList>
    </citation>
    <scope>NUCLEOTIDE SEQUENCE [LARGE SCALE GENOMIC DNA]</scope>
    <source>
        <strain evidence="3">B14</strain>
    </source>
</reference>
<feature type="transmembrane region" description="Helical" evidence="1">
    <location>
        <begin position="20"/>
        <end position="37"/>
    </location>
</feature>
<keyword evidence="3" id="KW-1185">Reference proteome</keyword>
<evidence type="ECO:0008006" key="4">
    <source>
        <dbReference type="Google" id="ProtNLM"/>
    </source>
</evidence>
<keyword evidence="1" id="KW-1133">Transmembrane helix</keyword>
<keyword evidence="1" id="KW-0812">Transmembrane</keyword>
<proteinExistence type="predicted"/>
<feature type="transmembrane region" description="Helical" evidence="1">
    <location>
        <begin position="57"/>
        <end position="76"/>
    </location>
</feature>
<evidence type="ECO:0000313" key="2">
    <source>
        <dbReference type="EMBL" id="WVX48700.1"/>
    </source>
</evidence>
<dbReference type="EMBL" id="CP143423">
    <property type="protein sequence ID" value="WVX48700.1"/>
    <property type="molecule type" value="Genomic_DNA"/>
</dbReference>
<evidence type="ECO:0000256" key="1">
    <source>
        <dbReference type="SAM" id="Phobius"/>
    </source>
</evidence>
<evidence type="ECO:0000313" key="3">
    <source>
        <dbReference type="Proteomes" id="UP001318682"/>
    </source>
</evidence>